<evidence type="ECO:0000313" key="3">
    <source>
        <dbReference type="Proteomes" id="UP000188836"/>
    </source>
</evidence>
<dbReference type="PIRSF" id="PIRSF029171">
    <property type="entry name" value="Esterase_LipA"/>
    <property type="match status" value="1"/>
</dbReference>
<dbReference type="GO" id="GO:0016042">
    <property type="term" value="P:lipid catabolic process"/>
    <property type="evidence" value="ECO:0007669"/>
    <property type="project" value="InterPro"/>
</dbReference>
<evidence type="ECO:0008006" key="4">
    <source>
        <dbReference type="Google" id="ProtNLM"/>
    </source>
</evidence>
<organism evidence="2 3">
    <name type="scientific">Nocardia donostiensis</name>
    <dbReference type="NCBI Taxonomy" id="1538463"/>
    <lineage>
        <taxon>Bacteria</taxon>
        <taxon>Bacillati</taxon>
        <taxon>Actinomycetota</taxon>
        <taxon>Actinomycetes</taxon>
        <taxon>Mycobacteriales</taxon>
        <taxon>Nocardiaceae</taxon>
        <taxon>Nocardia</taxon>
    </lineage>
</organism>
<proteinExistence type="predicted"/>
<gene>
    <name evidence="2" type="ORF">B0T46_15085</name>
</gene>
<evidence type="ECO:0000256" key="1">
    <source>
        <dbReference type="SAM" id="SignalP"/>
    </source>
</evidence>
<keyword evidence="3" id="KW-1185">Reference proteome</keyword>
<keyword evidence="1" id="KW-0732">Signal</keyword>
<protein>
    <recommendedName>
        <fullName evidence="4">Alpha/beta hydrolase</fullName>
    </recommendedName>
</protein>
<dbReference type="InterPro" id="IPR029058">
    <property type="entry name" value="AB_hydrolase_fold"/>
</dbReference>
<sequence>MRGSWWTVLAALVAVALVAGSSAGCADDTPESVPRGEVVSVAPVLELSTEQTAEYLRGRGLDVPARNGIEALRVEYTTVDPEGAQATASGLVILPHTGARSLRAVSFAHGTIVRKDEAPSLDGETARGRAIMFAASGYAVTAPDYLGLGTGPGRHPYAHSPTEASASLDLLRAARAVAGDRGRKLDRRVLVTGFSQGGQAATALAEQLGTGEVPDFELAAVAAVSGPYDVRGVQAPAALDGRVLPRSAVVFFAYWITAMNRIYPLYDDPSEAFQPPYDERVEELFDGHHDIVSVGTSLPATPQELLTPRFLDQAHNPEGAAAQAVVDSDGTCRWNPQVPVRLYAATGDRSVPYANSEHCLRDLNSPQAELISLGDIGHSESAAVALPQILDWFRQVAPPT</sequence>
<dbReference type="Proteomes" id="UP000188836">
    <property type="component" value="Unassembled WGS sequence"/>
</dbReference>
<dbReference type="Gene3D" id="1.10.260.160">
    <property type="match status" value="1"/>
</dbReference>
<dbReference type="InterPro" id="IPR005152">
    <property type="entry name" value="Lipase_secreted"/>
</dbReference>
<dbReference type="Gene3D" id="3.40.50.1820">
    <property type="entry name" value="alpha/beta hydrolase"/>
    <property type="match status" value="1"/>
</dbReference>
<dbReference type="AlphaFoldDB" id="A0A1W0ASB6"/>
<dbReference type="RefSeq" id="WP_077117610.1">
    <property type="nucleotide sequence ID" value="NZ_LOKT01000016.1"/>
</dbReference>
<dbReference type="SUPFAM" id="SSF53474">
    <property type="entry name" value="alpha/beta-Hydrolases"/>
    <property type="match status" value="1"/>
</dbReference>
<accession>A0A1W0ASB6</accession>
<comment type="caution">
    <text evidence="2">The sequence shown here is derived from an EMBL/GenBank/DDBJ whole genome shotgun (WGS) entry which is preliminary data.</text>
</comment>
<dbReference type="GO" id="GO:0004806">
    <property type="term" value="F:triacylglycerol lipase activity"/>
    <property type="evidence" value="ECO:0007669"/>
    <property type="project" value="InterPro"/>
</dbReference>
<dbReference type="STRING" id="1538463.B0T36_21535"/>
<evidence type="ECO:0000313" key="2">
    <source>
        <dbReference type="EMBL" id="ONM47959.1"/>
    </source>
</evidence>
<dbReference type="PROSITE" id="PS51257">
    <property type="entry name" value="PROKAR_LIPOPROTEIN"/>
    <property type="match status" value="1"/>
</dbReference>
<name>A0A1W0ASB6_9NOCA</name>
<dbReference type="PANTHER" id="PTHR34853">
    <property type="match status" value="1"/>
</dbReference>
<reference evidence="2 3" key="1">
    <citation type="journal article" date="2016" name="Antonie Van Leeuwenhoek">
        <title>Nocardia donostiensis sp. nov., isolated from human respiratory specimens.</title>
        <authorList>
            <person name="Ercibengoa M."/>
            <person name="Bell M."/>
            <person name="Marimon J.M."/>
            <person name="Humrighouse B."/>
            <person name="Klenk H.P."/>
            <person name="Potter G."/>
            <person name="Perez-Trallero E."/>
        </authorList>
    </citation>
    <scope>NUCLEOTIDE SEQUENCE [LARGE SCALE GENOMIC DNA]</scope>
    <source>
        <strain evidence="2 3">X1655</strain>
    </source>
</reference>
<dbReference type="PANTHER" id="PTHR34853:SF1">
    <property type="entry name" value="LIPASE 5"/>
    <property type="match status" value="1"/>
</dbReference>
<dbReference type="Pfam" id="PF03583">
    <property type="entry name" value="LIP"/>
    <property type="match status" value="1"/>
</dbReference>
<feature type="chain" id="PRO_5011986256" description="Alpha/beta hydrolase" evidence="1">
    <location>
        <begin position="27"/>
        <end position="400"/>
    </location>
</feature>
<feature type="signal peptide" evidence="1">
    <location>
        <begin position="1"/>
        <end position="26"/>
    </location>
</feature>
<dbReference type="EMBL" id="MUMY01000012">
    <property type="protein sequence ID" value="ONM47959.1"/>
    <property type="molecule type" value="Genomic_DNA"/>
</dbReference>
<dbReference type="OrthoDB" id="4857813at2"/>